<dbReference type="HOGENOM" id="CLU_081254_7_1_3"/>
<dbReference type="Proteomes" id="UP000001405">
    <property type="component" value="Chromosome"/>
</dbReference>
<comment type="similarity">
    <text evidence="10">Belongs to the PlsY family.</text>
</comment>
<feature type="transmembrane region" description="Helical" evidence="10">
    <location>
        <begin position="173"/>
        <end position="189"/>
    </location>
</feature>
<dbReference type="InterPro" id="IPR003811">
    <property type="entry name" value="G3P_acylTferase_PlsY"/>
</dbReference>
<comment type="catalytic activity">
    <reaction evidence="10">
        <text>an acyl phosphate + sn-glycerol 3-phosphate = a 1-acyl-sn-glycero-3-phosphate + phosphate</text>
        <dbReference type="Rhea" id="RHEA:34075"/>
        <dbReference type="ChEBI" id="CHEBI:43474"/>
        <dbReference type="ChEBI" id="CHEBI:57597"/>
        <dbReference type="ChEBI" id="CHEBI:57970"/>
        <dbReference type="ChEBI" id="CHEBI:59918"/>
        <dbReference type="EC" id="2.3.1.275"/>
    </reaction>
</comment>
<dbReference type="EMBL" id="CP001842">
    <property type="protein sequence ID" value="ADB95095.1"/>
    <property type="molecule type" value="Genomic_DNA"/>
</dbReference>
<dbReference type="GO" id="GO:0005886">
    <property type="term" value="C:plasma membrane"/>
    <property type="evidence" value="ECO:0007669"/>
    <property type="project" value="UniProtKB-SubCell"/>
</dbReference>
<keyword evidence="12" id="KW-1185">Reference proteome</keyword>
<name>D3ENP5_ATETH</name>
<keyword evidence="6 10" id="KW-0443">Lipid metabolism</keyword>
<keyword evidence="3 10" id="KW-0808">Transferase</keyword>
<comment type="subcellular location">
    <subcellularLocation>
        <location evidence="10">Cell inner membrane</location>
        <topology evidence="10">Multi-pass membrane protein</topology>
    </subcellularLocation>
</comment>
<dbReference type="NCBIfam" id="TIGR00023">
    <property type="entry name" value="glycerol-3-phosphate 1-O-acyltransferase PlsY"/>
    <property type="match status" value="1"/>
</dbReference>
<evidence type="ECO:0000313" key="12">
    <source>
        <dbReference type="Proteomes" id="UP000001405"/>
    </source>
</evidence>
<keyword evidence="9 10" id="KW-1208">Phospholipid metabolism</keyword>
<evidence type="ECO:0000256" key="6">
    <source>
        <dbReference type="ARBA" id="ARBA00023098"/>
    </source>
</evidence>
<comment type="function">
    <text evidence="10">Catalyzes the transfer of an acyl group from acyl-phosphate (acyl-PO(4)) to glycerol-3-phosphate (G3P) to form lysophosphatidic acid (LPA). This enzyme utilizes acyl-phosphate as fatty acyl donor, but not acyl-CoA or acyl-ACP.</text>
</comment>
<feature type="transmembrane region" description="Helical" evidence="10">
    <location>
        <begin position="6"/>
        <end position="29"/>
    </location>
</feature>
<dbReference type="PANTHER" id="PTHR30309:SF0">
    <property type="entry name" value="GLYCEROL-3-PHOSPHATE ACYLTRANSFERASE-RELATED"/>
    <property type="match status" value="1"/>
</dbReference>
<dbReference type="HAMAP" id="MF_01043">
    <property type="entry name" value="PlsY"/>
    <property type="match status" value="1"/>
</dbReference>
<dbReference type="STRING" id="1453429.UCYN_03550"/>
<dbReference type="EC" id="2.3.1.275" evidence="10"/>
<dbReference type="UniPathway" id="UPA00085"/>
<dbReference type="GO" id="GO:0008654">
    <property type="term" value="P:phospholipid biosynthetic process"/>
    <property type="evidence" value="ECO:0007669"/>
    <property type="project" value="UniProtKB-UniRule"/>
</dbReference>
<accession>D3ENP5</accession>
<proteinExistence type="inferred from homology"/>
<evidence type="ECO:0000313" key="11">
    <source>
        <dbReference type="EMBL" id="ADB95095.1"/>
    </source>
</evidence>
<dbReference type="KEGG" id="cyu:UCYN_03550"/>
<feature type="transmembrane region" description="Helical" evidence="10">
    <location>
        <begin position="55"/>
        <end position="78"/>
    </location>
</feature>
<evidence type="ECO:0000256" key="2">
    <source>
        <dbReference type="ARBA" id="ARBA00022516"/>
    </source>
</evidence>
<keyword evidence="4 10" id="KW-0812">Transmembrane</keyword>
<dbReference type="PATRIC" id="fig|713887.8.peg.332"/>
<dbReference type="PANTHER" id="PTHR30309">
    <property type="entry name" value="INNER MEMBRANE PROTEIN YGIH"/>
    <property type="match status" value="1"/>
</dbReference>
<evidence type="ECO:0000256" key="10">
    <source>
        <dbReference type="HAMAP-Rule" id="MF_01043"/>
    </source>
</evidence>
<sequence>MTLLITIFIFLLCYICGSFPTGYIAGLYLKKIDIRNYGSGSTGATNILRNVGKKAAIVVLVLDILKAMTGVLITKLIISNITSDILNPTWNPWLEILGGSSVILGHSKSIFLNFTGGKSVASSLGVLLILNPIVALGTLISFLITLLISRIVSISSIVGVLIANLLTIRSNEPLPYCLFMMSIGIYVIYRHRENIVRLSKGTEPKIGKKS</sequence>
<keyword evidence="7 10" id="KW-0472">Membrane</keyword>
<keyword evidence="11" id="KW-0012">Acyltransferase</keyword>
<gene>
    <name evidence="10" type="primary">plsY</name>
    <name evidence="11" type="ordered locus">UCYN_03550</name>
</gene>
<evidence type="ECO:0000256" key="4">
    <source>
        <dbReference type="ARBA" id="ARBA00022692"/>
    </source>
</evidence>
<dbReference type="OrthoDB" id="9777124at2"/>
<keyword evidence="2 10" id="KW-0444">Lipid biosynthesis</keyword>
<keyword evidence="5 10" id="KW-1133">Transmembrane helix</keyword>
<comment type="subunit">
    <text evidence="10">Probably interacts with PlsX.</text>
</comment>
<dbReference type="GO" id="GO:0043772">
    <property type="term" value="F:acyl-phosphate glycerol-3-phosphate acyltransferase activity"/>
    <property type="evidence" value="ECO:0007669"/>
    <property type="project" value="UniProtKB-UniRule"/>
</dbReference>
<feature type="transmembrane region" description="Helical" evidence="10">
    <location>
        <begin position="151"/>
        <end position="167"/>
    </location>
</feature>
<dbReference type="SMART" id="SM01207">
    <property type="entry name" value="G3P_acyltransf"/>
    <property type="match status" value="1"/>
</dbReference>
<evidence type="ECO:0000256" key="1">
    <source>
        <dbReference type="ARBA" id="ARBA00022475"/>
    </source>
</evidence>
<organism evidence="12">
    <name type="scientific">Atelocyanobacterium thalassa (isolate ALOHA)</name>
    <dbReference type="NCBI Taxonomy" id="1453429"/>
    <lineage>
        <taxon>Bacteria</taxon>
        <taxon>Bacillati</taxon>
        <taxon>Cyanobacteriota</taxon>
        <taxon>Cyanophyceae</taxon>
        <taxon>Oscillatoriophycideae</taxon>
        <taxon>Chroococcales</taxon>
        <taxon>Aphanothecaceae</taxon>
        <taxon>Candidatus Atelocyanobacterium</taxon>
        <taxon>Candidatus Atelocyanobacterium thalassae</taxon>
    </lineage>
</organism>
<evidence type="ECO:0000256" key="7">
    <source>
        <dbReference type="ARBA" id="ARBA00023136"/>
    </source>
</evidence>
<evidence type="ECO:0000256" key="9">
    <source>
        <dbReference type="ARBA" id="ARBA00023264"/>
    </source>
</evidence>
<dbReference type="RefSeq" id="WP_012953760.1">
    <property type="nucleotide sequence ID" value="NC_013771.1"/>
</dbReference>
<evidence type="ECO:0000256" key="3">
    <source>
        <dbReference type="ARBA" id="ARBA00022679"/>
    </source>
</evidence>
<dbReference type="Pfam" id="PF02660">
    <property type="entry name" value="G3P_acyltransf"/>
    <property type="match status" value="1"/>
</dbReference>
<keyword evidence="8 10" id="KW-0594">Phospholipid biosynthesis</keyword>
<evidence type="ECO:0000256" key="8">
    <source>
        <dbReference type="ARBA" id="ARBA00023209"/>
    </source>
</evidence>
<feature type="transmembrane region" description="Helical" evidence="10">
    <location>
        <begin position="120"/>
        <end position="144"/>
    </location>
</feature>
<comment type="pathway">
    <text evidence="10">Lipid metabolism; phospholipid metabolism.</text>
</comment>
<protein>
    <recommendedName>
        <fullName evidence="10">Glycerol-3-phosphate acyltransferase</fullName>
    </recommendedName>
    <alternativeName>
        <fullName evidence="10">Acyl-PO4 G3P acyltransferase</fullName>
    </alternativeName>
    <alternativeName>
        <fullName evidence="10">Acyl-phosphate--glycerol-3-phosphate acyltransferase</fullName>
    </alternativeName>
    <alternativeName>
        <fullName evidence="10">G3P acyltransferase</fullName>
        <shortName evidence="10">GPAT</shortName>
        <ecNumber evidence="10">2.3.1.275</ecNumber>
    </alternativeName>
    <alternativeName>
        <fullName evidence="10">Lysophosphatidic acid synthase</fullName>
        <shortName evidence="10">LPA synthase</shortName>
    </alternativeName>
</protein>
<dbReference type="AlphaFoldDB" id="D3ENP5"/>
<evidence type="ECO:0000256" key="5">
    <source>
        <dbReference type="ARBA" id="ARBA00022989"/>
    </source>
</evidence>
<keyword evidence="10" id="KW-0997">Cell inner membrane</keyword>
<reference evidence="11 12" key="1">
    <citation type="journal article" date="2010" name="Nature">
        <title>Metabolic streamlining in an open-ocean nitrogen-fixing cyanobacterium.</title>
        <authorList>
            <person name="Tripp H.J."/>
            <person name="Bench S.R."/>
            <person name="Turk K.A."/>
            <person name="Foster R.A."/>
            <person name="Desany B.A."/>
            <person name="Niazi F."/>
            <person name="Affourtit J.P."/>
            <person name="Zehr J.P."/>
        </authorList>
    </citation>
    <scope>NUCLEOTIDE SEQUENCE [LARGE SCALE GENOMIC DNA]</scope>
    <source>
        <strain evidence="12">ALOHA</strain>
    </source>
</reference>
<keyword evidence="1 10" id="KW-1003">Cell membrane</keyword>